<proteinExistence type="predicted"/>
<sequence>MAAVENNQRTLWRTLRDLRQAVITDARERAARLPETRQVTLTTTTSAALLAWREHGDTRRRDEIVQRNRLRHPSFILPTQPVEITD</sequence>
<evidence type="ECO:0000313" key="1">
    <source>
        <dbReference type="EMBL" id="SJE76968.1"/>
    </source>
</evidence>
<evidence type="ECO:0000313" key="2">
    <source>
        <dbReference type="Proteomes" id="UP000187717"/>
    </source>
</evidence>
<dbReference type="Proteomes" id="UP000187717">
    <property type="component" value="Unassembled WGS sequence"/>
</dbReference>
<comment type="caution">
    <text evidence="1">The sequence shown here is derived from an EMBL/GenBank/DDBJ whole genome shotgun (WGS) entry which is preliminary data.</text>
</comment>
<organism evidence="1 2">
    <name type="scientific">Shigella sonnei</name>
    <dbReference type="NCBI Taxonomy" id="624"/>
    <lineage>
        <taxon>Bacteria</taxon>
        <taxon>Pseudomonadati</taxon>
        <taxon>Pseudomonadota</taxon>
        <taxon>Gammaproteobacteria</taxon>
        <taxon>Enterobacterales</taxon>
        <taxon>Enterobacteriaceae</taxon>
        <taxon>Shigella</taxon>
    </lineage>
</organism>
<protein>
    <submittedName>
        <fullName evidence="1">Mu-like prophage DNA circulation protein</fullName>
    </submittedName>
</protein>
<dbReference type="EMBL" id="FTXV01000297">
    <property type="protein sequence ID" value="SJE76968.1"/>
    <property type="molecule type" value="Genomic_DNA"/>
</dbReference>
<name>A0ABD7MNU8_SHISO</name>
<dbReference type="AlphaFoldDB" id="A0ABD7MNU8"/>
<gene>
    <name evidence="1" type="ORF">SAMEA3356023_04841</name>
</gene>
<accession>A0ABD7MNU8</accession>
<reference evidence="1 2" key="1">
    <citation type="submission" date="2017-01" db="EMBL/GenBank/DDBJ databases">
        <authorList>
            <consortium name="Pathogen Informatics"/>
        </authorList>
    </citation>
    <scope>NUCLEOTIDE SEQUENCE [LARGE SCALE GENOMIC DNA]</scope>
    <source>
        <strain evidence="1 2">3626STDY6095480</strain>
    </source>
</reference>